<dbReference type="InterPro" id="IPR024702">
    <property type="entry name" value="Uncharacterised_YmfJ"/>
</dbReference>
<name>A0A0S6UBM6_NEOTH</name>
<reference evidence="1" key="1">
    <citation type="journal article" date="2014" name="Gene">
        <title>Genome-guided analysis of transformation efficiency and carbon dioxide assimilation by Moorella thermoacetica Y72.</title>
        <authorList>
            <person name="Tsukahara K."/>
            <person name="Kita A."/>
            <person name="Nakashimada Y."/>
            <person name="Hoshino T."/>
            <person name="Murakami K."/>
        </authorList>
    </citation>
    <scope>NUCLEOTIDE SEQUENCE [LARGE SCALE GENOMIC DNA]</scope>
    <source>
        <strain evidence="1">Y72</strain>
    </source>
</reference>
<gene>
    <name evidence="1" type="ORF">MTY_0300</name>
</gene>
<dbReference type="Gene3D" id="1.10.760.20">
    <property type="entry name" value="Protein of unknown function DUF3243"/>
    <property type="match status" value="1"/>
</dbReference>
<dbReference type="Proteomes" id="UP000063718">
    <property type="component" value="Unassembled WGS sequence"/>
</dbReference>
<dbReference type="InterPro" id="IPR038292">
    <property type="entry name" value="YmfJ/YflH_sf"/>
</dbReference>
<dbReference type="AlphaFoldDB" id="A0A0S6UBM6"/>
<dbReference type="Pfam" id="PF11588">
    <property type="entry name" value="DUF3243"/>
    <property type="match status" value="1"/>
</dbReference>
<proteinExistence type="predicted"/>
<protein>
    <submittedName>
        <fullName evidence="1">EMAP domain</fullName>
    </submittedName>
</protein>
<sequence length="91" mass="10678">MPPGENTWEKWKDTLSLVVNLGNKIGLEEKTMDRIALRLGNWLADHIDPMNREQRLLKELWDVAREDERQVLAALVTRMVSDGRRQENMVH</sequence>
<accession>A0A0S6UBM6</accession>
<dbReference type="InterPro" id="IPR021637">
    <property type="entry name" value="DUF3243"/>
</dbReference>
<evidence type="ECO:0000313" key="1">
    <source>
        <dbReference type="EMBL" id="GAF24972.1"/>
    </source>
</evidence>
<organism evidence="1">
    <name type="scientific">Moorella thermoacetica Y72</name>
    <dbReference type="NCBI Taxonomy" id="1325331"/>
    <lineage>
        <taxon>Bacteria</taxon>
        <taxon>Bacillati</taxon>
        <taxon>Bacillota</taxon>
        <taxon>Clostridia</taxon>
        <taxon>Neomoorellales</taxon>
        <taxon>Neomoorellaceae</taxon>
        <taxon>Neomoorella</taxon>
    </lineage>
</organism>
<dbReference type="RefSeq" id="WP_025773086.1">
    <property type="nucleotide sequence ID" value="NZ_DF238840.1"/>
</dbReference>
<dbReference type="EMBL" id="DF238840">
    <property type="protein sequence ID" value="GAF24972.1"/>
    <property type="molecule type" value="Genomic_DNA"/>
</dbReference>
<dbReference type="PIRSF" id="PIRSF004764">
    <property type="entry name" value="YmfJ"/>
    <property type="match status" value="1"/>
</dbReference>